<feature type="compositionally biased region" description="Polar residues" evidence="1">
    <location>
        <begin position="97"/>
        <end position="122"/>
    </location>
</feature>
<dbReference type="Pfam" id="PF10167">
    <property type="entry name" value="BORCS8"/>
    <property type="match status" value="1"/>
</dbReference>
<evidence type="ECO:0000256" key="1">
    <source>
        <dbReference type="SAM" id="MobiDB-lite"/>
    </source>
</evidence>
<dbReference type="InterPro" id="IPR019320">
    <property type="entry name" value="BORCS8"/>
</dbReference>
<keyword evidence="3" id="KW-1185">Reference proteome</keyword>
<feature type="region of interest" description="Disordered" evidence="1">
    <location>
        <begin position="335"/>
        <end position="355"/>
    </location>
</feature>
<evidence type="ECO:0000313" key="3">
    <source>
        <dbReference type="Proteomes" id="UP001151582"/>
    </source>
</evidence>
<comment type="caution">
    <text evidence="2">The sequence shown here is derived from an EMBL/GenBank/DDBJ whole genome shotgun (WGS) entry which is preliminary data.</text>
</comment>
<evidence type="ECO:0000313" key="2">
    <source>
        <dbReference type="EMBL" id="KAJ1983622.1"/>
    </source>
</evidence>
<feature type="region of interest" description="Disordered" evidence="1">
    <location>
        <begin position="194"/>
        <end position="322"/>
    </location>
</feature>
<feature type="region of interest" description="Disordered" evidence="1">
    <location>
        <begin position="23"/>
        <end position="170"/>
    </location>
</feature>
<gene>
    <name evidence="2" type="ORF">H4R34_001170</name>
</gene>
<dbReference type="EMBL" id="JANBQB010000047">
    <property type="protein sequence ID" value="KAJ1983622.1"/>
    <property type="molecule type" value="Genomic_DNA"/>
</dbReference>
<accession>A0A9W8BAI2</accession>
<dbReference type="OrthoDB" id="5597520at2759"/>
<feature type="compositionally biased region" description="Low complexity" evidence="1">
    <location>
        <begin position="258"/>
        <end position="275"/>
    </location>
</feature>
<proteinExistence type="predicted"/>
<feature type="compositionally biased region" description="Polar residues" evidence="1">
    <location>
        <begin position="142"/>
        <end position="170"/>
    </location>
</feature>
<feature type="compositionally biased region" description="Low complexity" evidence="1">
    <location>
        <begin position="206"/>
        <end position="237"/>
    </location>
</feature>
<name>A0A9W8BAI2_9FUNG</name>
<feature type="compositionally biased region" description="Low complexity" evidence="1">
    <location>
        <begin position="48"/>
        <end position="60"/>
    </location>
</feature>
<sequence>MRSQGGEYSVSSSALHPVAIPRRVFNSPTSTPAAHSHQVPVQLATNKRSSASLSASRPRAQTTRGQISPRASMHTHKPPPSPHISARQKLRMPSPRNPSTGGQPDCSDTNSDHSLLFSSATMAITPRRPLTHQSLVRKGSLASLTRQPTTTRSIGPTTSPPTMATSYTPTTDRTLAVPVFASPTITAHRYISYANHQPPPQPLSPARPRFSAAPSSTSSQLSTSVTSDVTTTGVLSSPSRRLSHKSLSLEPGVLQANPAASPASPSPRLLTPSSPMGTMAGARHSPAMGRRSMPSRPAYYHVPHATGPHFRSTRHADGSHSTAPRAHDLFQDHADSSWAPSTSTNEACAPPWQSPTSPVQFSSSLAALNHSLQNLSTHKTVPSSATALGSARPLSTSAWTSPLDALIMPVRRSSILASIVPGHSGNGDDPAPFALYAHPSDAHTKGGTTVASITPQPGSRQDQLRHAIPRLLAAGPNTAADALQVVHTSVHKHVPRLVKAKRSVLETTVRVELAVADMQDAVATLQTMQSLNQFQTMRHLLYRALQTMESLKDR</sequence>
<dbReference type="Proteomes" id="UP001151582">
    <property type="component" value="Unassembled WGS sequence"/>
</dbReference>
<dbReference type="AlphaFoldDB" id="A0A9W8BAI2"/>
<protein>
    <submittedName>
        <fullName evidence="2">Uncharacterized protein</fullName>
    </submittedName>
</protein>
<reference evidence="2" key="1">
    <citation type="submission" date="2022-07" db="EMBL/GenBank/DDBJ databases">
        <title>Phylogenomic reconstructions and comparative analyses of Kickxellomycotina fungi.</title>
        <authorList>
            <person name="Reynolds N.K."/>
            <person name="Stajich J.E."/>
            <person name="Barry K."/>
            <person name="Grigoriev I.V."/>
            <person name="Crous P."/>
            <person name="Smith M.E."/>
        </authorList>
    </citation>
    <scope>NUCLEOTIDE SEQUENCE</scope>
    <source>
        <strain evidence="2">RSA 567</strain>
    </source>
</reference>
<organism evidence="2 3">
    <name type="scientific">Dimargaris verticillata</name>
    <dbReference type="NCBI Taxonomy" id="2761393"/>
    <lineage>
        <taxon>Eukaryota</taxon>
        <taxon>Fungi</taxon>
        <taxon>Fungi incertae sedis</taxon>
        <taxon>Zoopagomycota</taxon>
        <taxon>Kickxellomycotina</taxon>
        <taxon>Dimargaritomycetes</taxon>
        <taxon>Dimargaritales</taxon>
        <taxon>Dimargaritaceae</taxon>
        <taxon>Dimargaris</taxon>
    </lineage>
</organism>